<organism evidence="3 4">
    <name type="scientific">Cellulosilyticum lentocellum (strain ATCC 49066 / DSM 5427 / NCIMB 11756 / RHM5)</name>
    <name type="common">Clostridium lentocellum</name>
    <dbReference type="NCBI Taxonomy" id="642492"/>
    <lineage>
        <taxon>Bacteria</taxon>
        <taxon>Bacillati</taxon>
        <taxon>Bacillota</taxon>
        <taxon>Clostridia</taxon>
        <taxon>Lachnospirales</taxon>
        <taxon>Cellulosilyticaceae</taxon>
        <taxon>Cellulosilyticum</taxon>
    </lineage>
</organism>
<dbReference type="AlphaFoldDB" id="F2JQI9"/>
<evidence type="ECO:0000256" key="1">
    <source>
        <dbReference type="SAM" id="MobiDB-lite"/>
    </source>
</evidence>
<keyword evidence="2" id="KW-0472">Membrane</keyword>
<proteinExistence type="predicted"/>
<dbReference type="eggNOG" id="COG0515">
    <property type="taxonomic scope" value="Bacteria"/>
</dbReference>
<feature type="compositionally biased region" description="Basic and acidic residues" evidence="1">
    <location>
        <begin position="87"/>
        <end position="112"/>
    </location>
</feature>
<accession>F2JQI9</accession>
<feature type="region of interest" description="Disordered" evidence="1">
    <location>
        <begin position="54"/>
        <end position="112"/>
    </location>
</feature>
<feature type="compositionally biased region" description="Basic and acidic residues" evidence="1">
    <location>
        <begin position="55"/>
        <end position="64"/>
    </location>
</feature>
<feature type="transmembrane region" description="Helical" evidence="2">
    <location>
        <begin position="7"/>
        <end position="31"/>
    </location>
</feature>
<gene>
    <name evidence="3" type="ordered locus">Clole_3281</name>
</gene>
<dbReference type="STRING" id="642492.Clole_3281"/>
<name>F2JQI9_CELLD</name>
<dbReference type="HOGENOM" id="CLU_1080511_0_0_9"/>
<keyword evidence="2" id="KW-0812">Transmembrane</keyword>
<reference evidence="3 4" key="1">
    <citation type="journal article" date="2011" name="J. Bacteriol.">
        <title>Complete genome sequence of the cellulose-degrading bacterium Cellulosilyticum lentocellum.</title>
        <authorList>
            <consortium name="US DOE Joint Genome Institute"/>
            <person name="Miller D.A."/>
            <person name="Suen G."/>
            <person name="Bruce D."/>
            <person name="Copeland A."/>
            <person name="Cheng J.F."/>
            <person name="Detter C."/>
            <person name="Goodwin L.A."/>
            <person name="Han C.S."/>
            <person name="Hauser L.J."/>
            <person name="Land M.L."/>
            <person name="Lapidus A."/>
            <person name="Lucas S."/>
            <person name="Meincke L."/>
            <person name="Pitluck S."/>
            <person name="Tapia R."/>
            <person name="Teshima H."/>
            <person name="Woyke T."/>
            <person name="Fox B.G."/>
            <person name="Angert E.R."/>
            <person name="Currie C.R."/>
        </authorList>
    </citation>
    <scope>NUCLEOTIDE SEQUENCE [LARGE SCALE GENOMIC DNA]</scope>
    <source>
        <strain evidence="4">ATCC 49066 / DSM 5427 / NCIMB 11756 / RHM5</strain>
    </source>
</reference>
<evidence type="ECO:0000313" key="3">
    <source>
        <dbReference type="EMBL" id="ADZ84973.1"/>
    </source>
</evidence>
<protein>
    <submittedName>
        <fullName evidence="3">Uncharacterized protein</fullName>
    </submittedName>
</protein>
<keyword evidence="4" id="KW-1185">Reference proteome</keyword>
<sequence length="257" mass="29554">MKNNKKLITVSVSITAIVTVALCSIVFFIYLSKEKKLEYLQPSELVVHSFQDKQAANKEQENRGENNNTESSGEKMSEDQDYNVEEIEGRDNRVTDDAGLRQEAKDKEEIKAESSTTPEVVYLAYHNDRYQFSIEYPDIFNDKMLPENNDGIIFRNADKGVELTISGINNVLDETVQTVYEEACSRLRNIIYQCQKDDWYVLSWTEDDKMFYKKVVVGTGSMNTFLISYPAKEEVAYDAVIEHLVETFQTTSIDETH</sequence>
<dbReference type="RefSeq" id="WP_013658251.1">
    <property type="nucleotide sequence ID" value="NC_015275.1"/>
</dbReference>
<evidence type="ECO:0000313" key="4">
    <source>
        <dbReference type="Proteomes" id="UP000008467"/>
    </source>
</evidence>
<keyword evidence="2" id="KW-1133">Transmembrane helix</keyword>
<evidence type="ECO:0000256" key="2">
    <source>
        <dbReference type="SAM" id="Phobius"/>
    </source>
</evidence>
<dbReference type="Proteomes" id="UP000008467">
    <property type="component" value="Chromosome"/>
</dbReference>
<dbReference type="EMBL" id="CP002582">
    <property type="protein sequence ID" value="ADZ84973.1"/>
    <property type="molecule type" value="Genomic_DNA"/>
</dbReference>
<dbReference type="KEGG" id="cle:Clole_3281"/>